<dbReference type="SUPFAM" id="SSF64593">
    <property type="entry name" value="Intermediate filament protein, coiled coil region"/>
    <property type="match status" value="2"/>
</dbReference>
<feature type="coiled-coil region" evidence="3">
    <location>
        <begin position="190"/>
        <end position="217"/>
    </location>
</feature>
<gene>
    <name evidence="5" type="primary">LOC109320335</name>
</gene>
<dbReference type="Ensembl" id="ENSCPRT00005005499.1">
    <property type="protein sequence ID" value="ENSCPRP00005004689.1"/>
    <property type="gene ID" value="ENSCPRG00005003305.1"/>
</dbReference>
<evidence type="ECO:0000313" key="5">
    <source>
        <dbReference type="Ensembl" id="ENSCPRP00005004689.1"/>
    </source>
</evidence>
<dbReference type="GO" id="GO:0030855">
    <property type="term" value="P:epithelial cell differentiation"/>
    <property type="evidence" value="ECO:0007669"/>
    <property type="project" value="TreeGrafter"/>
</dbReference>
<proteinExistence type="predicted"/>
<dbReference type="OMA" id="TRCGPCS"/>
<dbReference type="FunFam" id="1.20.5.500:FF:000001">
    <property type="entry name" value="Type II keratin 23"/>
    <property type="match status" value="1"/>
</dbReference>
<dbReference type="GeneTree" id="ENSGT00940000161311"/>
<organism evidence="5 6">
    <name type="scientific">Crocodylus porosus</name>
    <name type="common">Saltwater crocodile</name>
    <name type="synonym">Estuarine crocodile</name>
    <dbReference type="NCBI Taxonomy" id="8502"/>
    <lineage>
        <taxon>Eukaryota</taxon>
        <taxon>Metazoa</taxon>
        <taxon>Chordata</taxon>
        <taxon>Craniata</taxon>
        <taxon>Vertebrata</taxon>
        <taxon>Euteleostomi</taxon>
        <taxon>Archelosauria</taxon>
        <taxon>Archosauria</taxon>
        <taxon>Crocodylia</taxon>
        <taxon>Longirostres</taxon>
        <taxon>Crocodylidae</taxon>
        <taxon>Crocodylus</taxon>
    </lineage>
</organism>
<evidence type="ECO:0000256" key="1">
    <source>
        <dbReference type="ARBA" id="ARBA00022754"/>
    </source>
</evidence>
<evidence type="ECO:0000256" key="2">
    <source>
        <dbReference type="ARBA" id="ARBA00023054"/>
    </source>
</evidence>
<dbReference type="PROSITE" id="PS51842">
    <property type="entry name" value="IF_ROD_2"/>
    <property type="match status" value="1"/>
</dbReference>
<protein>
    <submittedName>
        <fullName evidence="5">Keratin, type I cuticular Ha6-like</fullName>
    </submittedName>
</protein>
<dbReference type="InterPro" id="IPR039008">
    <property type="entry name" value="IF_rod_dom"/>
</dbReference>
<dbReference type="GO" id="GO:0005198">
    <property type="term" value="F:structural molecule activity"/>
    <property type="evidence" value="ECO:0007669"/>
    <property type="project" value="InterPro"/>
</dbReference>
<sequence length="448" mass="50689">MTSNCFTPDPCCGSFTGSCKAPSNSYTKSISDCSSGIKRSSLVNGYQPNPCLPRKLVRPMGCYSAGSYCGYNESIFNSNEKETMQFLNDRLACYLEKVRFLEQENADLEYKIQEWYEGQTPYVYTDLNCYYKMIEELQQQISCAKADNARLCLDVDNLKVASDDYAIKYEYEHGLCQSAEADVKSLRRILDDLTLCKADLETELEALTEELLCLRKNHEKEATPLRRQLGDHINVELDAAPSCDLNKVLDEIRYQYETLVDNNQHEVKDWYHTQMEELNKEVISSGEQLQGCQNEIIQLKHTVQALEIDLQTQHNLNTALENTLAETETHYSQQLSELQCLISDVEVQLAELQSDIEHQYGEYKVLLDAKCQLDCEISVYHRLLDVEDSVGKQVWSEPIQSPVIPSDCTPSIPAAEPNPIQPCCNPCAPTSLLTPGCALVTQISTQIC</sequence>
<feature type="coiled-coil region" evidence="3">
    <location>
        <begin position="275"/>
        <end position="309"/>
    </location>
</feature>
<evidence type="ECO:0000313" key="6">
    <source>
        <dbReference type="Proteomes" id="UP000594220"/>
    </source>
</evidence>
<dbReference type="FunFam" id="1.20.5.170:FF:000002">
    <property type="entry name" value="Type I keratin KA11"/>
    <property type="match status" value="1"/>
</dbReference>
<dbReference type="SMART" id="SM01391">
    <property type="entry name" value="Filament"/>
    <property type="match status" value="1"/>
</dbReference>
<dbReference type="PANTHER" id="PTHR23239:SF155">
    <property type="entry name" value="KERATIN, TYPE I CUTICULAR HA2"/>
    <property type="match status" value="1"/>
</dbReference>
<dbReference type="InterPro" id="IPR002957">
    <property type="entry name" value="Keratin_I"/>
</dbReference>
<dbReference type="AlphaFoldDB" id="A0A7M4E5H6"/>
<reference evidence="5" key="2">
    <citation type="submission" date="2025-09" db="UniProtKB">
        <authorList>
            <consortium name="Ensembl"/>
        </authorList>
    </citation>
    <scope>IDENTIFICATION</scope>
</reference>
<dbReference type="GO" id="GO:0005882">
    <property type="term" value="C:intermediate filament"/>
    <property type="evidence" value="ECO:0007669"/>
    <property type="project" value="UniProtKB-KW"/>
</dbReference>
<keyword evidence="6" id="KW-1185">Reference proteome</keyword>
<keyword evidence="1" id="KW-0403">Intermediate filament</keyword>
<dbReference type="PRINTS" id="PR01248">
    <property type="entry name" value="TYPE1KERATIN"/>
</dbReference>
<dbReference type="Gene3D" id="1.20.5.500">
    <property type="entry name" value="Single helix bin"/>
    <property type="match status" value="1"/>
</dbReference>
<reference evidence="5" key="1">
    <citation type="submission" date="2025-08" db="UniProtKB">
        <authorList>
            <consortium name="Ensembl"/>
        </authorList>
    </citation>
    <scope>IDENTIFICATION</scope>
</reference>
<dbReference type="Gene3D" id="1.20.5.1160">
    <property type="entry name" value="Vasodilator-stimulated phosphoprotein"/>
    <property type="match status" value="1"/>
</dbReference>
<accession>A0A7M4E5H6</accession>
<dbReference type="Gene3D" id="1.20.5.170">
    <property type="match status" value="1"/>
</dbReference>
<evidence type="ECO:0000259" key="4">
    <source>
        <dbReference type="PROSITE" id="PS51842"/>
    </source>
</evidence>
<name>A0A7M4E5H6_CROPO</name>
<feature type="domain" description="IF rod" evidence="4">
    <location>
        <begin position="80"/>
        <end position="391"/>
    </location>
</feature>
<feature type="coiled-coil region" evidence="3">
    <location>
        <begin position="84"/>
        <end position="154"/>
    </location>
</feature>
<evidence type="ECO:0000256" key="3">
    <source>
        <dbReference type="SAM" id="Coils"/>
    </source>
</evidence>
<keyword evidence="2 3" id="KW-0175">Coiled coil</keyword>
<dbReference type="Proteomes" id="UP000594220">
    <property type="component" value="Unplaced"/>
</dbReference>
<dbReference type="PANTHER" id="PTHR23239">
    <property type="entry name" value="INTERMEDIATE FILAMENT"/>
    <property type="match status" value="1"/>
</dbReference>
<dbReference type="Pfam" id="PF00038">
    <property type="entry name" value="Filament"/>
    <property type="match status" value="1"/>
</dbReference>
<dbReference type="GO" id="GO:0045109">
    <property type="term" value="P:intermediate filament organization"/>
    <property type="evidence" value="ECO:0007669"/>
    <property type="project" value="TreeGrafter"/>
</dbReference>